<dbReference type="AlphaFoldDB" id="A0A132E896"/>
<dbReference type="RefSeq" id="WP_060246093.1">
    <property type="nucleotide sequence ID" value="NZ_LPJR01000073.1"/>
</dbReference>
<keyword evidence="13" id="KW-1003">Cell membrane</keyword>
<keyword evidence="9 13" id="KW-0066">ATP synthesis</keyword>
<sequence length="250" mass="27241">MRIDWWTLGFQTINVLVLIWLLSRLLFKPVAKIMADRQQAAARLLQDASAARDAARQDRDNAARESAAQDAERVARLSAAASEAERVKASLLADAHAEADRFRKTAEAEVAAMKDDALRANAERASQFAVEIAARLLSTLPPSTLVEGFIAPLADAVRALPAEDRACLGREGETLRLMVPRTLNDDELARCRSMLADASGHALSIRTEVDPALIAGLELVAPHLVVRNSFRHRLASLRSGLISHADERNA</sequence>
<reference evidence="15 16" key="1">
    <citation type="submission" date="2015-11" db="EMBL/GenBank/DDBJ databases">
        <title>Expanding the genomic diversity of Burkholderia species for the development of highly accurate diagnostics.</title>
        <authorList>
            <person name="Sahl J."/>
            <person name="Keim P."/>
            <person name="Wagner D."/>
        </authorList>
    </citation>
    <scope>NUCLEOTIDE SEQUENCE [LARGE SCALE GENOMIC DNA]</scope>
    <source>
        <strain evidence="15 16">MSMB368WGS</strain>
    </source>
</reference>
<dbReference type="Pfam" id="PF00430">
    <property type="entry name" value="ATP-synt_B"/>
    <property type="match status" value="1"/>
</dbReference>
<accession>A0A132E896</accession>
<evidence type="ECO:0000256" key="14">
    <source>
        <dbReference type="RuleBase" id="RU003848"/>
    </source>
</evidence>
<keyword evidence="7 13" id="KW-0406">Ion transport</keyword>
<evidence type="ECO:0000256" key="8">
    <source>
        <dbReference type="ARBA" id="ARBA00023136"/>
    </source>
</evidence>
<name>A0A132E896_9BURK</name>
<dbReference type="Proteomes" id="UP000062912">
    <property type="component" value="Unassembled WGS sequence"/>
</dbReference>
<evidence type="ECO:0000256" key="1">
    <source>
        <dbReference type="ARBA" id="ARBA00005513"/>
    </source>
</evidence>
<organism evidence="15 16">
    <name type="scientific">Burkholderia pseudomultivorans</name>
    <dbReference type="NCBI Taxonomy" id="1207504"/>
    <lineage>
        <taxon>Bacteria</taxon>
        <taxon>Pseudomonadati</taxon>
        <taxon>Pseudomonadota</taxon>
        <taxon>Betaproteobacteria</taxon>
        <taxon>Burkholderiales</taxon>
        <taxon>Burkholderiaceae</taxon>
        <taxon>Burkholderia</taxon>
        <taxon>Burkholderia cepacia complex</taxon>
    </lineage>
</organism>
<evidence type="ECO:0000256" key="7">
    <source>
        <dbReference type="ARBA" id="ARBA00023065"/>
    </source>
</evidence>
<keyword evidence="5 13" id="KW-0375">Hydrogen ion transport</keyword>
<dbReference type="CDD" id="cd06503">
    <property type="entry name" value="ATP-synt_Fo_b"/>
    <property type="match status" value="1"/>
</dbReference>
<comment type="function">
    <text evidence="10 13">F(1)F(0) ATP synthase produces ATP from ADP in the presence of a proton or sodium gradient. F-type ATPases consist of two structural domains, F(1) containing the extramembraneous catalytic core and F(0) containing the membrane proton channel, linked together by a central stalk and a peripheral stalk. During catalysis, ATP synthesis in the catalytic domain of F(1) is coupled via a rotary mechanism of the central stalk subunits to proton translocation.</text>
</comment>
<evidence type="ECO:0000256" key="5">
    <source>
        <dbReference type="ARBA" id="ARBA00022781"/>
    </source>
</evidence>
<evidence type="ECO:0000256" key="11">
    <source>
        <dbReference type="ARBA" id="ARBA00025614"/>
    </source>
</evidence>
<dbReference type="GO" id="GO:0005886">
    <property type="term" value="C:plasma membrane"/>
    <property type="evidence" value="ECO:0007669"/>
    <property type="project" value="UniProtKB-SubCell"/>
</dbReference>
<proteinExistence type="inferred from homology"/>
<feature type="transmembrane region" description="Helical" evidence="13">
    <location>
        <begin position="6"/>
        <end position="27"/>
    </location>
</feature>
<comment type="subunit">
    <text evidence="13">F-type ATPases have 2 components, F(1) - the catalytic core - and F(0) - the membrane proton channel. F(1) has five subunits: alpha(3), beta(3), gamma(1), delta(1), epsilon(1). F(0) has three main subunits: a(1), b(2) and c(10-14). The alpha and beta chains form an alternating ring which encloses part of the gamma chain. F(1) is attached to F(0) by a central stalk formed by the gamma and epsilon chains, while a peripheral stalk is formed by the delta and b chains.</text>
</comment>
<keyword evidence="2 13" id="KW-0813">Transport</keyword>
<keyword evidence="4 13" id="KW-0812">Transmembrane</keyword>
<comment type="subcellular location">
    <subcellularLocation>
        <location evidence="13">Cell membrane</location>
        <topology evidence="13">Single-pass membrane protein</topology>
    </subcellularLocation>
    <subcellularLocation>
        <location evidence="12">Endomembrane system</location>
        <topology evidence="12">Single-pass membrane protein</topology>
    </subcellularLocation>
</comment>
<dbReference type="PANTHER" id="PTHR33445">
    <property type="entry name" value="ATP SYNTHASE SUBUNIT B', CHLOROPLASTIC"/>
    <property type="match status" value="1"/>
</dbReference>
<dbReference type="GO" id="GO:0012505">
    <property type="term" value="C:endomembrane system"/>
    <property type="evidence" value="ECO:0007669"/>
    <property type="project" value="UniProtKB-SubCell"/>
</dbReference>
<evidence type="ECO:0000256" key="13">
    <source>
        <dbReference type="HAMAP-Rule" id="MF_01398"/>
    </source>
</evidence>
<comment type="function">
    <text evidence="11">Component of the F(0) channel, it forms part of the peripheral stalk, linking F(1) to F(0). The b'-subunit is a diverged and duplicated form of b found in plants and photosynthetic bacteria.</text>
</comment>
<evidence type="ECO:0000256" key="4">
    <source>
        <dbReference type="ARBA" id="ARBA00022692"/>
    </source>
</evidence>
<dbReference type="GO" id="GO:0045259">
    <property type="term" value="C:proton-transporting ATP synthase complex"/>
    <property type="evidence" value="ECO:0007669"/>
    <property type="project" value="UniProtKB-KW"/>
</dbReference>
<dbReference type="InterPro" id="IPR050059">
    <property type="entry name" value="ATP_synthase_B_chain"/>
</dbReference>
<dbReference type="HAMAP" id="MF_01398">
    <property type="entry name" value="ATP_synth_b_bprime"/>
    <property type="match status" value="1"/>
</dbReference>
<evidence type="ECO:0000313" key="15">
    <source>
        <dbReference type="EMBL" id="KWF21292.1"/>
    </source>
</evidence>
<evidence type="ECO:0000256" key="10">
    <source>
        <dbReference type="ARBA" id="ARBA00025198"/>
    </source>
</evidence>
<evidence type="ECO:0000256" key="12">
    <source>
        <dbReference type="ARBA" id="ARBA00037847"/>
    </source>
</evidence>
<gene>
    <name evidence="13" type="primary">atpF</name>
    <name evidence="15" type="ORF">WT56_29350</name>
</gene>
<dbReference type="InterPro" id="IPR002146">
    <property type="entry name" value="ATP_synth_b/b'su_bac/chlpt"/>
</dbReference>
<dbReference type="PANTHER" id="PTHR33445:SF2">
    <property type="entry name" value="ATP SYNTHASE SUBUNIT B', CHLOROPLASTIC"/>
    <property type="match status" value="1"/>
</dbReference>
<evidence type="ECO:0000256" key="2">
    <source>
        <dbReference type="ARBA" id="ARBA00022448"/>
    </source>
</evidence>
<dbReference type="GO" id="GO:0046933">
    <property type="term" value="F:proton-transporting ATP synthase activity, rotational mechanism"/>
    <property type="evidence" value="ECO:0007669"/>
    <property type="project" value="UniProtKB-UniRule"/>
</dbReference>
<comment type="caution">
    <text evidence="15">The sequence shown here is derived from an EMBL/GenBank/DDBJ whole genome shotgun (WGS) entry which is preliminary data.</text>
</comment>
<dbReference type="GO" id="GO:0046961">
    <property type="term" value="F:proton-transporting ATPase activity, rotational mechanism"/>
    <property type="evidence" value="ECO:0007669"/>
    <property type="project" value="TreeGrafter"/>
</dbReference>
<comment type="similarity">
    <text evidence="1 13 14">Belongs to the ATPase B chain family.</text>
</comment>
<dbReference type="OrthoDB" id="466272at2"/>
<evidence type="ECO:0000256" key="6">
    <source>
        <dbReference type="ARBA" id="ARBA00022989"/>
    </source>
</evidence>
<evidence type="ECO:0000256" key="3">
    <source>
        <dbReference type="ARBA" id="ARBA00022547"/>
    </source>
</evidence>
<keyword evidence="6 13" id="KW-1133">Transmembrane helix</keyword>
<dbReference type="EMBL" id="LPJR01000073">
    <property type="protein sequence ID" value="KWF21292.1"/>
    <property type="molecule type" value="Genomic_DNA"/>
</dbReference>
<evidence type="ECO:0000313" key="16">
    <source>
        <dbReference type="Proteomes" id="UP000062912"/>
    </source>
</evidence>
<protein>
    <recommendedName>
        <fullName evidence="13">ATP synthase subunit b</fullName>
    </recommendedName>
    <alternativeName>
        <fullName evidence="13">ATP synthase F(0) sector subunit b</fullName>
    </alternativeName>
    <alternativeName>
        <fullName evidence="13">ATPase subunit I</fullName>
    </alternativeName>
    <alternativeName>
        <fullName evidence="13">F-type ATPase subunit b</fullName>
        <shortName evidence="13">F-ATPase subunit b</shortName>
    </alternativeName>
</protein>
<keyword evidence="3 13" id="KW-0138">CF(0)</keyword>
<keyword evidence="8 13" id="KW-0472">Membrane</keyword>
<evidence type="ECO:0000256" key="9">
    <source>
        <dbReference type="ARBA" id="ARBA00023310"/>
    </source>
</evidence>